<accession>A0AAV3XT64</accession>
<dbReference type="Gene3D" id="1.10.510.10">
    <property type="entry name" value="Transferase(Phosphotransferase) domain 1"/>
    <property type="match status" value="1"/>
</dbReference>
<dbReference type="SMART" id="SM00220">
    <property type="entry name" value="S_TKc"/>
    <property type="match status" value="1"/>
</dbReference>
<keyword evidence="1" id="KW-0677">Repeat</keyword>
<dbReference type="SUPFAM" id="SSF141571">
    <property type="entry name" value="Pentapeptide repeat-like"/>
    <property type="match status" value="2"/>
</dbReference>
<feature type="domain" description="Protein kinase" evidence="3">
    <location>
        <begin position="44"/>
        <end position="296"/>
    </location>
</feature>
<dbReference type="InterPro" id="IPR008271">
    <property type="entry name" value="Ser/Thr_kinase_AS"/>
</dbReference>
<dbReference type="CDD" id="cd14014">
    <property type="entry name" value="STKc_PknB_like"/>
    <property type="match status" value="1"/>
</dbReference>
<proteinExistence type="predicted"/>
<organism evidence="4 5">
    <name type="scientific">Microseira wollei NIES-4236</name>
    <dbReference type="NCBI Taxonomy" id="2530354"/>
    <lineage>
        <taxon>Bacteria</taxon>
        <taxon>Bacillati</taxon>
        <taxon>Cyanobacteriota</taxon>
        <taxon>Cyanophyceae</taxon>
        <taxon>Oscillatoriophycideae</taxon>
        <taxon>Aerosakkonematales</taxon>
        <taxon>Aerosakkonemataceae</taxon>
        <taxon>Microseira</taxon>
    </lineage>
</organism>
<dbReference type="PROSITE" id="PS00108">
    <property type="entry name" value="PROTEIN_KINASE_ST"/>
    <property type="match status" value="1"/>
</dbReference>
<dbReference type="GO" id="GO:0004674">
    <property type="term" value="F:protein serine/threonine kinase activity"/>
    <property type="evidence" value="ECO:0007669"/>
    <property type="project" value="UniProtKB-KW"/>
</dbReference>
<dbReference type="PANTHER" id="PTHR47485">
    <property type="entry name" value="THYLAKOID LUMENAL 17.4 KDA PROTEIN, CHLOROPLASTIC"/>
    <property type="match status" value="1"/>
</dbReference>
<feature type="compositionally biased region" description="Basic and acidic residues" evidence="2">
    <location>
        <begin position="47"/>
        <end position="60"/>
    </location>
</feature>
<dbReference type="Pfam" id="PF00069">
    <property type="entry name" value="Pkinase"/>
    <property type="match status" value="1"/>
</dbReference>
<dbReference type="InterPro" id="IPR000719">
    <property type="entry name" value="Prot_kinase_dom"/>
</dbReference>
<dbReference type="GO" id="GO:0005524">
    <property type="term" value="F:ATP binding"/>
    <property type="evidence" value="ECO:0007669"/>
    <property type="project" value="InterPro"/>
</dbReference>
<keyword evidence="4" id="KW-0808">Transferase</keyword>
<evidence type="ECO:0000313" key="4">
    <source>
        <dbReference type="EMBL" id="GET43197.1"/>
    </source>
</evidence>
<evidence type="ECO:0000259" key="3">
    <source>
        <dbReference type="PROSITE" id="PS50011"/>
    </source>
</evidence>
<dbReference type="PANTHER" id="PTHR47485:SF1">
    <property type="entry name" value="THYLAKOID LUMENAL 17.4 KDA PROTEIN, CHLOROPLASTIC"/>
    <property type="match status" value="1"/>
</dbReference>
<dbReference type="EMBL" id="BLAY01000205">
    <property type="protein sequence ID" value="GET43197.1"/>
    <property type="molecule type" value="Genomic_DNA"/>
</dbReference>
<dbReference type="Proteomes" id="UP001050975">
    <property type="component" value="Unassembled WGS sequence"/>
</dbReference>
<comment type="caution">
    <text evidence="4">The sequence shown here is derived from an EMBL/GenBank/DDBJ whole genome shotgun (WGS) entry which is preliminary data.</text>
</comment>
<feature type="region of interest" description="Disordered" evidence="2">
    <location>
        <begin position="41"/>
        <end position="60"/>
    </location>
</feature>
<dbReference type="RefSeq" id="WP_226591757.1">
    <property type="nucleotide sequence ID" value="NZ_BLAY01000205.1"/>
</dbReference>
<dbReference type="AlphaFoldDB" id="A0AAV3XT64"/>
<evidence type="ECO:0000313" key="5">
    <source>
        <dbReference type="Proteomes" id="UP001050975"/>
    </source>
</evidence>
<dbReference type="PROSITE" id="PS50011">
    <property type="entry name" value="PROTEIN_KINASE_DOM"/>
    <property type="match status" value="1"/>
</dbReference>
<protein>
    <submittedName>
        <fullName evidence="4">Serine/threonine protein kinase</fullName>
    </submittedName>
</protein>
<name>A0AAV3XT64_9CYAN</name>
<evidence type="ECO:0000256" key="1">
    <source>
        <dbReference type="ARBA" id="ARBA00022737"/>
    </source>
</evidence>
<dbReference type="InterPro" id="IPR001646">
    <property type="entry name" value="5peptide_repeat"/>
</dbReference>
<keyword evidence="4" id="KW-0418">Kinase</keyword>
<keyword evidence="5" id="KW-1185">Reference proteome</keyword>
<reference evidence="4" key="1">
    <citation type="submission" date="2019-10" db="EMBL/GenBank/DDBJ databases">
        <title>Draft genome sequece of Microseira wollei NIES-4236.</title>
        <authorList>
            <person name="Yamaguchi H."/>
            <person name="Suzuki S."/>
            <person name="Kawachi M."/>
        </authorList>
    </citation>
    <scope>NUCLEOTIDE SEQUENCE</scope>
    <source>
        <strain evidence="4">NIES-4236</strain>
    </source>
</reference>
<evidence type="ECO:0000256" key="2">
    <source>
        <dbReference type="SAM" id="MobiDB-lite"/>
    </source>
</evidence>
<dbReference type="SUPFAM" id="SSF56112">
    <property type="entry name" value="Protein kinase-like (PK-like)"/>
    <property type="match status" value="1"/>
</dbReference>
<keyword evidence="4" id="KW-0723">Serine/threonine-protein kinase</keyword>
<gene>
    <name evidence="4" type="ORF">MiSe_80190</name>
</gene>
<dbReference type="Pfam" id="PF00805">
    <property type="entry name" value="Pentapeptide"/>
    <property type="match status" value="3"/>
</dbReference>
<dbReference type="Gene3D" id="2.160.20.80">
    <property type="entry name" value="E3 ubiquitin-protein ligase SopA"/>
    <property type="match status" value="2"/>
</dbReference>
<dbReference type="InterPro" id="IPR011009">
    <property type="entry name" value="Kinase-like_dom_sf"/>
</dbReference>
<sequence length="575" mass="61230">MSNHSDFSSHGYQIIRELGRNREAGRITYLVKRSPHAPLIKGGTRGGDLDRGGTRGDVLDREGTTGGDLVVIKEFRFAMGGADWSGFKAYEREIELLQQLNHPRIPRYLDSFETASGFCLVQEYKNAPSLAERRSFTPEEIKQIAVSVLEILVYLQKRTPPVIHRDIKPENILVDKQLNAYLIDFGFARIRGGELALSSVAAGTIGFMPPEEQFGRSLTEASDLYSLGATLICLVTGTRSVDIGKLIDDNYRFEFKKLVPKLKPRFVDWLTKMVEPNLKNRYGNAAAALEALQPIDVVGSATLVETLFRSVNLTRKPAVVAGLATLGVVAIFGTNLIISQLSATSGSAAVNRLRMTGSCEKCDLNDAYLGGANLGGANLRGANLGGANLRGANLGGANLRGANLRGANLGGANLRGANLGNTNLMGVLRDTHLEDANLEDANLKDANLKDANLKGANLKDANLKDANLKGANLKDANLRGANLKDANLRGANLKGANLKDANLRGANLKGANLKDAYLGGAYLGGAYLGDAYLGDANLGDAYLGGANLGGANLGYANLKGANLKGAIMPDGTKHE</sequence>